<proteinExistence type="predicted"/>
<gene>
    <name evidence="2" type="ORF">SAVMC3_44290</name>
</gene>
<dbReference type="EMBL" id="AP019621">
    <property type="protein sequence ID" value="BBJ51800.1"/>
    <property type="molecule type" value="Genomic_DNA"/>
</dbReference>
<sequence>MPGAEGEQAAPVGDRVGDEGAGGRDGLGVLVPHALEQADRGVEELLGQLALAHRRSPFEVSSASTRRGSRCGLDQRAVNTARGPVQPQKAVLTVWLRRRGTVVSGMRQN</sequence>
<organism evidence="2">
    <name type="scientific">Streptomyces avermitilis</name>
    <dbReference type="NCBI Taxonomy" id="33903"/>
    <lineage>
        <taxon>Bacteria</taxon>
        <taxon>Bacillati</taxon>
        <taxon>Actinomycetota</taxon>
        <taxon>Actinomycetes</taxon>
        <taxon>Kitasatosporales</taxon>
        <taxon>Streptomycetaceae</taxon>
        <taxon>Streptomyces</taxon>
    </lineage>
</organism>
<evidence type="ECO:0000313" key="2">
    <source>
        <dbReference type="EMBL" id="BBJ51800.1"/>
    </source>
</evidence>
<dbReference type="AlphaFoldDB" id="A0A499VG06"/>
<reference evidence="2" key="1">
    <citation type="submission" date="2019-04" db="EMBL/GenBank/DDBJ databases">
        <title>Draft genome sequences of Streptomyces avermitilis MC3.</title>
        <authorList>
            <person name="Komaki H."/>
            <person name="Tamura T."/>
            <person name="Hosoyama A."/>
        </authorList>
    </citation>
    <scope>NUCLEOTIDE SEQUENCE</scope>
    <source>
        <strain evidence="2">MC3</strain>
    </source>
</reference>
<feature type="region of interest" description="Disordered" evidence="1">
    <location>
        <begin position="1"/>
        <end position="27"/>
    </location>
</feature>
<protein>
    <submittedName>
        <fullName evidence="2">Uncharacterized protein</fullName>
    </submittedName>
</protein>
<evidence type="ECO:0000256" key="1">
    <source>
        <dbReference type="SAM" id="MobiDB-lite"/>
    </source>
</evidence>
<accession>A0A499VG06</accession>
<name>A0A499VG06_STRAX</name>